<feature type="domain" description="TOG" evidence="15">
    <location>
        <begin position="346"/>
        <end position="584"/>
    </location>
</feature>
<evidence type="ECO:0000256" key="6">
    <source>
        <dbReference type="ARBA" id="ARBA00022618"/>
    </source>
</evidence>
<evidence type="ECO:0000256" key="13">
    <source>
        <dbReference type="PROSITE-ProRule" id="PRU00103"/>
    </source>
</evidence>
<evidence type="ECO:0000256" key="5">
    <source>
        <dbReference type="ARBA" id="ARBA00022490"/>
    </source>
</evidence>
<evidence type="ECO:0000313" key="16">
    <source>
        <dbReference type="EMBL" id="KAB8078144.1"/>
    </source>
</evidence>
<comment type="subunit">
    <text evidence="4">Interacts with microtubules.</text>
</comment>
<evidence type="ECO:0000256" key="9">
    <source>
        <dbReference type="ARBA" id="ARBA00022776"/>
    </source>
</evidence>
<keyword evidence="11" id="KW-0539">Nucleus</keyword>
<evidence type="ECO:0000313" key="17">
    <source>
        <dbReference type="Proteomes" id="UP000326565"/>
    </source>
</evidence>
<name>A0A5N5XF41_9EURO</name>
<keyword evidence="8" id="KW-0677">Repeat</keyword>
<feature type="compositionally biased region" description="Polar residues" evidence="14">
    <location>
        <begin position="768"/>
        <end position="788"/>
    </location>
</feature>
<keyword evidence="6" id="KW-0132">Cell division</keyword>
<gene>
    <name evidence="16" type="ORF">BDV29DRAFT_188185</name>
</gene>
<evidence type="ECO:0000256" key="12">
    <source>
        <dbReference type="ARBA" id="ARBA00024889"/>
    </source>
</evidence>
<dbReference type="PANTHER" id="PTHR21567">
    <property type="entry name" value="CLASP"/>
    <property type="match status" value="1"/>
</dbReference>
<dbReference type="GO" id="GO:0090307">
    <property type="term" value="P:mitotic spindle assembly"/>
    <property type="evidence" value="ECO:0007669"/>
    <property type="project" value="TreeGrafter"/>
</dbReference>
<dbReference type="Pfam" id="PF12348">
    <property type="entry name" value="CLASP_N"/>
    <property type="match status" value="2"/>
</dbReference>
<feature type="region of interest" description="Disordered" evidence="14">
    <location>
        <begin position="1102"/>
        <end position="1121"/>
    </location>
</feature>
<dbReference type="GO" id="GO:1990023">
    <property type="term" value="C:mitotic spindle midzone"/>
    <property type="evidence" value="ECO:0007669"/>
    <property type="project" value="TreeGrafter"/>
</dbReference>
<evidence type="ECO:0000256" key="1">
    <source>
        <dbReference type="ARBA" id="ARBA00004123"/>
    </source>
</evidence>
<dbReference type="InterPro" id="IPR021133">
    <property type="entry name" value="HEAT_type_2"/>
</dbReference>
<protein>
    <submittedName>
        <fullName evidence="16">Clasp N terminal-domain-containing protein</fullName>
    </submittedName>
</protein>
<feature type="compositionally biased region" description="Basic and acidic residues" evidence="14">
    <location>
        <begin position="286"/>
        <end position="297"/>
    </location>
</feature>
<dbReference type="GO" id="GO:0005881">
    <property type="term" value="C:cytoplasmic microtubule"/>
    <property type="evidence" value="ECO:0007669"/>
    <property type="project" value="TreeGrafter"/>
</dbReference>
<feature type="compositionally biased region" description="Polar residues" evidence="14">
    <location>
        <begin position="977"/>
        <end position="996"/>
    </location>
</feature>
<dbReference type="InterPro" id="IPR034085">
    <property type="entry name" value="TOG"/>
</dbReference>
<accession>A0A5N5XF41</accession>
<feature type="compositionally biased region" description="Polar residues" evidence="14">
    <location>
        <begin position="580"/>
        <end position="593"/>
    </location>
</feature>
<dbReference type="GO" id="GO:0005876">
    <property type="term" value="C:spindle microtubule"/>
    <property type="evidence" value="ECO:0007669"/>
    <property type="project" value="TreeGrafter"/>
</dbReference>
<dbReference type="PROSITE" id="PS50077">
    <property type="entry name" value="HEAT_REPEAT"/>
    <property type="match status" value="1"/>
</dbReference>
<dbReference type="GO" id="GO:0008017">
    <property type="term" value="F:microtubule binding"/>
    <property type="evidence" value="ECO:0007669"/>
    <property type="project" value="TreeGrafter"/>
</dbReference>
<dbReference type="InterPro" id="IPR024395">
    <property type="entry name" value="CLASP_N_dom"/>
</dbReference>
<feature type="compositionally biased region" description="Polar residues" evidence="14">
    <location>
        <begin position="1021"/>
        <end position="1032"/>
    </location>
</feature>
<keyword evidence="9" id="KW-0131">Cell cycle</keyword>
<feature type="compositionally biased region" description="Polar residues" evidence="14">
    <location>
        <begin position="644"/>
        <end position="666"/>
    </location>
</feature>
<dbReference type="GO" id="GO:0060172">
    <property type="term" value="P:astral microtubule depolymerization"/>
    <property type="evidence" value="ECO:0007669"/>
    <property type="project" value="TreeGrafter"/>
</dbReference>
<feature type="region of interest" description="Disordered" evidence="14">
    <location>
        <begin position="571"/>
        <end position="806"/>
    </location>
</feature>
<comment type="subcellular location">
    <subcellularLocation>
        <location evidence="2">Cytoplasm</location>
        <location evidence="2">Cytoskeleton</location>
        <location evidence="2">Spindle</location>
    </subcellularLocation>
    <subcellularLocation>
        <location evidence="1">Nucleus</location>
    </subcellularLocation>
</comment>
<evidence type="ECO:0000256" key="7">
    <source>
        <dbReference type="ARBA" id="ARBA00022701"/>
    </source>
</evidence>
<feature type="compositionally biased region" description="Polar residues" evidence="14">
    <location>
        <begin position="230"/>
        <end position="243"/>
    </location>
</feature>
<feature type="compositionally biased region" description="Low complexity" evidence="14">
    <location>
        <begin position="594"/>
        <end position="606"/>
    </location>
</feature>
<keyword evidence="17" id="KW-1185">Reference proteome</keyword>
<dbReference type="Gene3D" id="1.25.10.10">
    <property type="entry name" value="Leucine-rich Repeat Variant"/>
    <property type="match status" value="2"/>
</dbReference>
<evidence type="ECO:0000256" key="3">
    <source>
        <dbReference type="ARBA" id="ARBA00009549"/>
    </source>
</evidence>
<evidence type="ECO:0000256" key="8">
    <source>
        <dbReference type="ARBA" id="ARBA00022737"/>
    </source>
</evidence>
<keyword evidence="5" id="KW-0963">Cytoplasm</keyword>
<keyword evidence="7" id="KW-0493">Microtubule</keyword>
<dbReference type="GO" id="GO:0005815">
    <property type="term" value="C:microtubule organizing center"/>
    <property type="evidence" value="ECO:0007669"/>
    <property type="project" value="TreeGrafter"/>
</dbReference>
<dbReference type="GO" id="GO:0005634">
    <property type="term" value="C:nucleus"/>
    <property type="evidence" value="ECO:0007669"/>
    <property type="project" value="UniProtKB-SubCell"/>
</dbReference>
<dbReference type="SUPFAM" id="SSF48371">
    <property type="entry name" value="ARM repeat"/>
    <property type="match status" value="1"/>
</dbReference>
<evidence type="ECO:0000256" key="2">
    <source>
        <dbReference type="ARBA" id="ARBA00004186"/>
    </source>
</evidence>
<keyword evidence="9" id="KW-0498">Mitosis</keyword>
<dbReference type="InterPro" id="IPR016024">
    <property type="entry name" value="ARM-type_fold"/>
</dbReference>
<comment type="function">
    <text evidence="12">Microtubule binding protein that promotes the stabilization of dynamic microtubules. Required for mitotic spindle formation.</text>
</comment>
<evidence type="ECO:0000256" key="11">
    <source>
        <dbReference type="ARBA" id="ARBA00023242"/>
    </source>
</evidence>
<evidence type="ECO:0000256" key="4">
    <source>
        <dbReference type="ARBA" id="ARBA00011375"/>
    </source>
</evidence>
<feature type="region of interest" description="Disordered" evidence="14">
    <location>
        <begin position="226"/>
        <end position="335"/>
    </location>
</feature>
<feature type="domain" description="TOG" evidence="15">
    <location>
        <begin position="1"/>
        <end position="229"/>
    </location>
</feature>
<proteinExistence type="inferred from homology"/>
<dbReference type="OrthoDB" id="46159at2759"/>
<reference evidence="16 17" key="1">
    <citation type="submission" date="2019-04" db="EMBL/GenBank/DDBJ databases">
        <title>Friends and foes A comparative genomics study of 23 Aspergillus species from section Flavi.</title>
        <authorList>
            <consortium name="DOE Joint Genome Institute"/>
            <person name="Kjaerbolling I."/>
            <person name="Vesth T."/>
            <person name="Frisvad J.C."/>
            <person name="Nybo J.L."/>
            <person name="Theobald S."/>
            <person name="Kildgaard S."/>
            <person name="Isbrandt T."/>
            <person name="Kuo A."/>
            <person name="Sato A."/>
            <person name="Lyhne E.K."/>
            <person name="Kogle M.E."/>
            <person name="Wiebenga A."/>
            <person name="Kun R.S."/>
            <person name="Lubbers R.J."/>
            <person name="Makela M.R."/>
            <person name="Barry K."/>
            <person name="Chovatia M."/>
            <person name="Clum A."/>
            <person name="Daum C."/>
            <person name="Haridas S."/>
            <person name="He G."/>
            <person name="LaButti K."/>
            <person name="Lipzen A."/>
            <person name="Mondo S."/>
            <person name="Riley R."/>
            <person name="Salamov A."/>
            <person name="Simmons B.A."/>
            <person name="Magnuson J.K."/>
            <person name="Henrissat B."/>
            <person name="Mortensen U.H."/>
            <person name="Larsen T.O."/>
            <person name="Devries R.P."/>
            <person name="Grigoriev I.V."/>
            <person name="Machida M."/>
            <person name="Baker S.E."/>
            <person name="Andersen M.R."/>
        </authorList>
    </citation>
    <scope>NUCLEOTIDE SEQUENCE [LARGE SCALE GENOMIC DNA]</scope>
    <source>
        <strain evidence="16 17">CBS 151.66</strain>
    </source>
</reference>
<dbReference type="EMBL" id="ML732161">
    <property type="protein sequence ID" value="KAB8078144.1"/>
    <property type="molecule type" value="Genomic_DNA"/>
</dbReference>
<feature type="repeat" description="HEAT" evidence="13">
    <location>
        <begin position="92"/>
        <end position="126"/>
    </location>
</feature>
<feature type="region of interest" description="Disordered" evidence="14">
    <location>
        <begin position="977"/>
        <end position="1052"/>
    </location>
</feature>
<dbReference type="InterPro" id="IPR011989">
    <property type="entry name" value="ARM-like"/>
</dbReference>
<dbReference type="Proteomes" id="UP000326565">
    <property type="component" value="Unassembled WGS sequence"/>
</dbReference>
<dbReference type="SMART" id="SM01349">
    <property type="entry name" value="TOG"/>
    <property type="match status" value="2"/>
</dbReference>
<dbReference type="GO" id="GO:0051301">
    <property type="term" value="P:cell division"/>
    <property type="evidence" value="ECO:0007669"/>
    <property type="project" value="UniProtKB-KW"/>
</dbReference>
<organism evidence="16 17">
    <name type="scientific">Aspergillus leporis</name>
    <dbReference type="NCBI Taxonomy" id="41062"/>
    <lineage>
        <taxon>Eukaryota</taxon>
        <taxon>Fungi</taxon>
        <taxon>Dikarya</taxon>
        <taxon>Ascomycota</taxon>
        <taxon>Pezizomycotina</taxon>
        <taxon>Eurotiomycetes</taxon>
        <taxon>Eurotiomycetidae</taxon>
        <taxon>Eurotiales</taxon>
        <taxon>Aspergillaceae</taxon>
        <taxon>Aspergillus</taxon>
        <taxon>Aspergillus subgen. Circumdati</taxon>
    </lineage>
</organism>
<sequence>MEPKAAELLAVLKNNNLSIDVKVGHLLGIKSEIKQRNVPDAAVPTIFESLRLSIASHHSALFAAGFSTLGHFLKRLFIQEQHHIVSSHARHICPVLLERLGDHKERVRAQAAQAFTDLWPAAGLEVEHYVLEVALTGKNPKSKEMSLLWLSNMSKNHGLLFRSYVPSLVACLEDADSVVRDTAKSTTVELFQNAPARAKSDLTREMAAKNVRKSIVNAILANIGLGSAEPDQSSSARPLSQTEPRPASRVETHHHHHPPRPLSRAEGLHQRPVSVMAARPQVPSEPSREIMEPESIKSRPGSSKSEHERFTVADPEAGQSSHVEPPCPSSQEGEAVVPVLVGTTRHIEDLTRAMVPHFEGRESEDNWLHREKSIAALRRLTHGNAPQHFPQAFYAAIKSLLDGIFKAVNSLRTTLSTIGCLLIQDLARVCGPKLDPMVEIIMQNLIKLCGGMKKISAQNGTATLNAVLANVTYNARILHHVTGACQDKNVQLRLHAAGWLKTLINKQAYNKSSIEHSGGLDLLEKCMKKGLSDANPGVREGMRGTFWTFYRIWPSKGSNILSDLDNKTRSLLEKDPANPNIDQPTSHNSSSRKAFTSSTPAASSRSALKEAIAAQKKARLAPAKTLPPRPESAQSAFNEVKSSDVPSKVSTVRTVPTGAPISSLSSAPMRPGAKPRRPELARPATADPYSSRRTAAPDARPKTPAQLDSSPRLPKFKPSTPSKQIGATRPRQKADLGQAASSTKGKPKKLDISMAKLPDPFTIPGPTRSGSNETLRGQASTHVPTSIDTLDRPESPASVQLESPPGFVKQPAAPLITEGASSAPNVTAALHDQLVLSNQHIQDHPRAEVNSSVQHEAVTSSYPDRRPESVIIYEDPVITLSEPENDESSVTHHDPHAHSNMQDGGDAQKPVDICEYPDTTRNRAEDLANDIVDDEEHIRANVQVEGGTQKPEIQITTMHAAAADEPVARLGVPAENLTSDSKSEAASQASWPSNPGSLGLTASPFPSDLLQSTPDYLLKPSKTSRSISSNENWFPMTPTAAEKHAGPTASNRALSRNNALGELPSNEPDHRDNKAVVQSTLTPRLERISESTMAAYRTFKSQSKYNKRRNISPRSQDPERAKEMLRLASQRIRSGTLDMFGHRKLQTLLAFHDVRYVMNQATFDDLLQAVLEELRKRPDDRPLPYGDSVDFKMQVLTTLRFMQACTIRFFKSCYPQALHAILHAVRYFEPNCWFIAELRNAAVEFLMTCEYTDESYDEQLEHYLDAILDFVEQETRDLDGHKAINMAFSLLAEVLGSLNEAGARPSERLMERMGSLAAKDLMSANADVRRQVTGLCVQLRSMAASDDRFWEVVGQPRGTTRHVLAYYISREE</sequence>
<dbReference type="GO" id="GO:1902903">
    <property type="term" value="P:regulation of supramolecular fiber organization"/>
    <property type="evidence" value="ECO:0007669"/>
    <property type="project" value="UniProtKB-ARBA"/>
</dbReference>
<dbReference type="PANTHER" id="PTHR21567:SF9">
    <property type="entry name" value="CLIP-ASSOCIATING PROTEIN"/>
    <property type="match status" value="1"/>
</dbReference>
<keyword evidence="10" id="KW-0206">Cytoskeleton</keyword>
<evidence type="ECO:0000256" key="10">
    <source>
        <dbReference type="ARBA" id="ARBA00023212"/>
    </source>
</evidence>
<evidence type="ECO:0000256" key="14">
    <source>
        <dbReference type="SAM" id="MobiDB-lite"/>
    </source>
</evidence>
<feature type="region of interest" description="Disordered" evidence="14">
    <location>
        <begin position="883"/>
        <end position="911"/>
    </location>
</feature>
<dbReference type="GO" id="GO:0031110">
    <property type="term" value="P:regulation of microtubule polymerization or depolymerization"/>
    <property type="evidence" value="ECO:0007669"/>
    <property type="project" value="UniProtKB-ARBA"/>
</dbReference>
<comment type="similarity">
    <text evidence="3">Belongs to the CLASP family.</text>
</comment>
<evidence type="ECO:0000259" key="15">
    <source>
        <dbReference type="SMART" id="SM01349"/>
    </source>
</evidence>